<dbReference type="GO" id="GO:0016787">
    <property type="term" value="F:hydrolase activity"/>
    <property type="evidence" value="ECO:0007669"/>
    <property type="project" value="UniProtKB-KW"/>
</dbReference>
<evidence type="ECO:0000256" key="1">
    <source>
        <dbReference type="ARBA" id="ARBA00001968"/>
    </source>
</evidence>
<dbReference type="InterPro" id="IPR013527">
    <property type="entry name" value="YicC-like_N"/>
</dbReference>
<accession>A0A6A4RNU1</accession>
<evidence type="ECO:0000313" key="9">
    <source>
        <dbReference type="Proteomes" id="UP000441586"/>
    </source>
</evidence>
<dbReference type="NCBIfam" id="TIGR00255">
    <property type="entry name" value="YicC/YloC family endoribonuclease"/>
    <property type="match status" value="1"/>
</dbReference>
<dbReference type="AlphaFoldDB" id="A0A6A4RNU1"/>
<dbReference type="GO" id="GO:0004521">
    <property type="term" value="F:RNA endonuclease activity"/>
    <property type="evidence" value="ECO:0007669"/>
    <property type="project" value="InterPro"/>
</dbReference>
<evidence type="ECO:0000256" key="4">
    <source>
        <dbReference type="ARBA" id="ARBA00022801"/>
    </source>
</evidence>
<dbReference type="InterPro" id="IPR005229">
    <property type="entry name" value="YicC/YloC-like"/>
</dbReference>
<keyword evidence="4" id="KW-0378">Hydrolase</keyword>
<dbReference type="Pfam" id="PF08340">
    <property type="entry name" value="YicC-like_C"/>
    <property type="match status" value="1"/>
</dbReference>
<comment type="cofactor">
    <cofactor evidence="1">
        <name>a divalent metal cation</name>
        <dbReference type="ChEBI" id="CHEBI:60240"/>
    </cofactor>
</comment>
<dbReference type="PANTHER" id="PTHR30636:SF3">
    <property type="entry name" value="UPF0701 PROTEIN YICC"/>
    <property type="match status" value="1"/>
</dbReference>
<dbReference type="RefSeq" id="WP_158977911.1">
    <property type="nucleotide sequence ID" value="NZ_WSFO01000002.1"/>
</dbReference>
<dbReference type="PANTHER" id="PTHR30636">
    <property type="entry name" value="UPF0701 PROTEIN YICC"/>
    <property type="match status" value="1"/>
</dbReference>
<dbReference type="InterPro" id="IPR013551">
    <property type="entry name" value="YicC-like_C"/>
</dbReference>
<protein>
    <submittedName>
        <fullName evidence="8">YicC family protein</fullName>
    </submittedName>
</protein>
<keyword evidence="2" id="KW-0540">Nuclease</keyword>
<sequence>MTLRSMTGFASSQGNLGAHSWSWEIRSVNAKGLDLRLRVPDWLEGLETLLRAQLAKALERGNVSLALRVSRTEDSGSQLEVNTSVLESILKAVGVVEAAALSADVTLTPANPADLLALRGVLEHSVSSDDPAPLVKELTKEFESLVSEFVQMRDAEGAALEEILTKQLGQVEQLTTQAAARAEARKPLAAAALKANLAKVIDNSEGADPARVAQELAVLAVKADVTEEIDRLGAHVAAARELLCKGGAVGRKFDFLMQEFNREANTLCSKAQNSDLTATGLELKAVIDQMREQVQNIE</sequence>
<evidence type="ECO:0000259" key="6">
    <source>
        <dbReference type="Pfam" id="PF03755"/>
    </source>
</evidence>
<name>A0A6A4RNU1_9RHOB</name>
<organism evidence="8 9">
    <name type="scientific">Parasedimentitalea maritima</name>
    <dbReference type="NCBI Taxonomy" id="2578117"/>
    <lineage>
        <taxon>Bacteria</taxon>
        <taxon>Pseudomonadati</taxon>
        <taxon>Pseudomonadota</taxon>
        <taxon>Alphaproteobacteria</taxon>
        <taxon>Rhodobacterales</taxon>
        <taxon>Paracoccaceae</taxon>
        <taxon>Parasedimentitalea</taxon>
    </lineage>
</organism>
<dbReference type="EMBL" id="WSFO01000002">
    <property type="protein sequence ID" value="KAE9631829.1"/>
    <property type="molecule type" value="Genomic_DNA"/>
</dbReference>
<dbReference type="Proteomes" id="UP000441586">
    <property type="component" value="Unassembled WGS sequence"/>
</dbReference>
<reference evidence="8 9" key="1">
    <citation type="submission" date="2019-12" db="EMBL/GenBank/DDBJ databases">
        <authorList>
            <person name="Zhang Y.-J."/>
        </authorList>
    </citation>
    <scope>NUCLEOTIDE SEQUENCE [LARGE SCALE GENOMIC DNA]</scope>
    <source>
        <strain evidence="8 9">H18S-6</strain>
    </source>
</reference>
<evidence type="ECO:0000256" key="5">
    <source>
        <dbReference type="ARBA" id="ARBA00035648"/>
    </source>
</evidence>
<comment type="similarity">
    <text evidence="5">Belongs to the YicC/YloC family.</text>
</comment>
<feature type="domain" description="Endoribonuclease YicC-like N-terminal" evidence="6">
    <location>
        <begin position="3"/>
        <end position="161"/>
    </location>
</feature>
<proteinExistence type="inferred from homology"/>
<gene>
    <name evidence="8" type="ORF">GP644_05885</name>
</gene>
<evidence type="ECO:0000313" key="8">
    <source>
        <dbReference type="EMBL" id="KAE9631829.1"/>
    </source>
</evidence>
<evidence type="ECO:0000256" key="3">
    <source>
        <dbReference type="ARBA" id="ARBA00022759"/>
    </source>
</evidence>
<evidence type="ECO:0000259" key="7">
    <source>
        <dbReference type="Pfam" id="PF08340"/>
    </source>
</evidence>
<evidence type="ECO:0000256" key="2">
    <source>
        <dbReference type="ARBA" id="ARBA00022722"/>
    </source>
</evidence>
<dbReference type="Pfam" id="PF03755">
    <property type="entry name" value="YicC-like_N"/>
    <property type="match status" value="1"/>
</dbReference>
<feature type="domain" description="Endoribonuclease YicC-like C-terminal" evidence="7">
    <location>
        <begin position="183"/>
        <end position="298"/>
    </location>
</feature>
<comment type="caution">
    <text evidence="8">The sequence shown here is derived from an EMBL/GenBank/DDBJ whole genome shotgun (WGS) entry which is preliminary data.</text>
</comment>
<keyword evidence="3" id="KW-0255">Endonuclease</keyword>